<dbReference type="AlphaFoldDB" id="A0A6H5GHM4"/>
<gene>
    <name evidence="1" type="ORF">NTEN_LOCUS8350</name>
</gene>
<proteinExistence type="predicted"/>
<organism evidence="1 2">
    <name type="scientific">Nesidiocoris tenuis</name>
    <dbReference type="NCBI Taxonomy" id="355587"/>
    <lineage>
        <taxon>Eukaryota</taxon>
        <taxon>Metazoa</taxon>
        <taxon>Ecdysozoa</taxon>
        <taxon>Arthropoda</taxon>
        <taxon>Hexapoda</taxon>
        <taxon>Insecta</taxon>
        <taxon>Pterygota</taxon>
        <taxon>Neoptera</taxon>
        <taxon>Paraneoptera</taxon>
        <taxon>Hemiptera</taxon>
        <taxon>Heteroptera</taxon>
        <taxon>Panheteroptera</taxon>
        <taxon>Cimicomorpha</taxon>
        <taxon>Miridae</taxon>
        <taxon>Dicyphina</taxon>
        <taxon>Nesidiocoris</taxon>
    </lineage>
</organism>
<sequence>MFRRHRYPSQLVARHTGTIEFLATYSRAQVPPRWNEWKFDDFIFNSFAWLVFDSSTGPELHTYLTVRSIIELKSSLN</sequence>
<protein>
    <submittedName>
        <fullName evidence="1">Uncharacterized protein</fullName>
    </submittedName>
</protein>
<accession>A0A6H5GHM4</accession>
<reference evidence="1 2" key="1">
    <citation type="submission" date="2020-02" db="EMBL/GenBank/DDBJ databases">
        <authorList>
            <person name="Ferguson B K."/>
        </authorList>
    </citation>
    <scope>NUCLEOTIDE SEQUENCE [LARGE SCALE GENOMIC DNA]</scope>
</reference>
<dbReference type="EMBL" id="CADCXU010012643">
    <property type="protein sequence ID" value="CAB0002563.1"/>
    <property type="molecule type" value="Genomic_DNA"/>
</dbReference>
<evidence type="ECO:0000313" key="1">
    <source>
        <dbReference type="EMBL" id="CAB0002563.1"/>
    </source>
</evidence>
<evidence type="ECO:0000313" key="2">
    <source>
        <dbReference type="Proteomes" id="UP000479000"/>
    </source>
</evidence>
<name>A0A6H5GHM4_9HEMI</name>
<keyword evidence="2" id="KW-1185">Reference proteome</keyword>
<dbReference type="Proteomes" id="UP000479000">
    <property type="component" value="Unassembled WGS sequence"/>
</dbReference>